<proteinExistence type="predicted"/>
<dbReference type="PANTHER" id="PTHR30547:SF0">
    <property type="entry name" value="BLR8175 PROTEIN"/>
    <property type="match status" value="1"/>
</dbReference>
<dbReference type="RefSeq" id="WP_177174884.1">
    <property type="nucleotide sequence ID" value="NZ_FOGJ01000008.1"/>
</dbReference>
<keyword evidence="3" id="KW-0540">Nuclease</keyword>
<gene>
    <name evidence="3" type="ORF">SAMN04487884_10894</name>
</gene>
<organism evidence="3 4">
    <name type="scientific">Butyrivibrio fibrisolvens</name>
    <dbReference type="NCBI Taxonomy" id="831"/>
    <lineage>
        <taxon>Bacteria</taxon>
        <taxon>Bacillati</taxon>
        <taxon>Bacillota</taxon>
        <taxon>Clostridia</taxon>
        <taxon>Lachnospirales</taxon>
        <taxon>Lachnospiraceae</taxon>
        <taxon>Butyrivibrio</taxon>
    </lineage>
</organism>
<feature type="domain" description="YhcG PDDEXK nuclease" evidence="1">
    <location>
        <begin position="175"/>
        <end position="327"/>
    </location>
</feature>
<dbReference type="InterPro" id="IPR041527">
    <property type="entry name" value="YhcG_N"/>
</dbReference>
<dbReference type="PANTHER" id="PTHR30547">
    <property type="entry name" value="UNCHARACTERIZED PROTEIN YHCG-RELATED"/>
    <property type="match status" value="1"/>
</dbReference>
<protein>
    <submittedName>
        <fullName evidence="3">Predicted nuclease of restriction endonuclease-like (RecB) superfamily, DUF1016 family</fullName>
    </submittedName>
</protein>
<dbReference type="EMBL" id="FOGJ01000008">
    <property type="protein sequence ID" value="SER63068.1"/>
    <property type="molecule type" value="Genomic_DNA"/>
</dbReference>
<evidence type="ECO:0000259" key="1">
    <source>
        <dbReference type="Pfam" id="PF06250"/>
    </source>
</evidence>
<evidence type="ECO:0000313" key="4">
    <source>
        <dbReference type="Proteomes" id="UP000182584"/>
    </source>
</evidence>
<dbReference type="InterPro" id="IPR011856">
    <property type="entry name" value="tRNA_endonuc-like_dom_sf"/>
</dbReference>
<reference evidence="3 4" key="1">
    <citation type="submission" date="2016-10" db="EMBL/GenBank/DDBJ databases">
        <authorList>
            <person name="de Groot N.N."/>
        </authorList>
    </citation>
    <scope>NUCLEOTIDE SEQUENCE [LARGE SCALE GENOMIC DNA]</scope>
    <source>
        <strain evidence="3 4">AR40</strain>
    </source>
</reference>
<accession>A0A1H9QRJ7</accession>
<dbReference type="GO" id="GO:0003676">
    <property type="term" value="F:nucleic acid binding"/>
    <property type="evidence" value="ECO:0007669"/>
    <property type="project" value="InterPro"/>
</dbReference>
<dbReference type="Pfam" id="PF17761">
    <property type="entry name" value="DUF1016_N"/>
    <property type="match status" value="1"/>
</dbReference>
<sequence length="339" mass="39077">MSDISIMSKEDYFAVLDEIKSHILDAQKAVMNTANVERNIMYWRIGKTIVQHSVWGNKFVDTLSKDLRMEYPESKGYSARNLNYMKQFATLVPSEEFLQQGAAKINWRSIVFLINQTKDTDEFLWYANQCIEQGWSSNVLRHQIESGLYKRQVLVEKTTNFRTQLANPLGELAEEIIKDPYVFDFIPAAAPLLERDLEDAMVAQITKVLMEFGSGFSFLGRQYPIHVGEKDYYIDLLFYNVKMHCYFVVELKTVDFEPEFAGKLSFYLSAVDGELKSDMDNPTLGLLLCKGKDKVVAEYALRDINKPIGISEYRVSDKMNPEIMDNLPSIEDIESRIQL</sequence>
<dbReference type="Pfam" id="PF06250">
    <property type="entry name" value="YhcG_C"/>
    <property type="match status" value="1"/>
</dbReference>
<dbReference type="InterPro" id="IPR053148">
    <property type="entry name" value="PD-DEXK-like_domain"/>
</dbReference>
<keyword evidence="3" id="KW-0378">Hydrolase</keyword>
<evidence type="ECO:0000313" key="3">
    <source>
        <dbReference type="EMBL" id="SER63068.1"/>
    </source>
</evidence>
<feature type="domain" description="YhcG N-terminal" evidence="2">
    <location>
        <begin position="18"/>
        <end position="151"/>
    </location>
</feature>
<evidence type="ECO:0000259" key="2">
    <source>
        <dbReference type="Pfam" id="PF17761"/>
    </source>
</evidence>
<dbReference type="GO" id="GO:0004519">
    <property type="term" value="F:endonuclease activity"/>
    <property type="evidence" value="ECO:0007669"/>
    <property type="project" value="UniProtKB-KW"/>
</dbReference>
<dbReference type="Gene3D" id="3.40.1350.10">
    <property type="match status" value="1"/>
</dbReference>
<dbReference type="InterPro" id="IPR009362">
    <property type="entry name" value="YhcG_C"/>
</dbReference>
<name>A0A1H9QRJ7_BUTFI</name>
<keyword evidence="3" id="KW-0255">Endonuclease</keyword>
<dbReference type="Proteomes" id="UP000182584">
    <property type="component" value="Unassembled WGS sequence"/>
</dbReference>
<dbReference type="AlphaFoldDB" id="A0A1H9QRJ7"/>